<evidence type="ECO:0000256" key="2">
    <source>
        <dbReference type="ARBA" id="ARBA00007015"/>
    </source>
</evidence>
<dbReference type="PANTHER" id="PTHR31585:SF6">
    <property type="entry name" value="FOLATE-BIOPTERIN TRANSPORTER 2-RELATED"/>
    <property type="match status" value="1"/>
</dbReference>
<evidence type="ECO:0000256" key="1">
    <source>
        <dbReference type="ARBA" id="ARBA00004141"/>
    </source>
</evidence>
<gene>
    <name evidence="9" type="ORF">FCC1311_097432</name>
</gene>
<feature type="transmembrane region" description="Helical" evidence="8">
    <location>
        <begin position="276"/>
        <end position="296"/>
    </location>
</feature>
<feature type="region of interest" description="Disordered" evidence="7">
    <location>
        <begin position="660"/>
        <end position="679"/>
    </location>
</feature>
<evidence type="ECO:0000313" key="10">
    <source>
        <dbReference type="Proteomes" id="UP000241890"/>
    </source>
</evidence>
<keyword evidence="10" id="KW-1185">Reference proteome</keyword>
<feature type="region of interest" description="Disordered" evidence="7">
    <location>
        <begin position="1"/>
        <end position="73"/>
    </location>
</feature>
<feature type="transmembrane region" description="Helical" evidence="8">
    <location>
        <begin position="389"/>
        <end position="408"/>
    </location>
</feature>
<keyword evidence="5 8" id="KW-1133">Transmembrane helix</keyword>
<reference evidence="9 10" key="1">
    <citation type="submission" date="2017-12" db="EMBL/GenBank/DDBJ databases">
        <title>Sequencing, de novo assembly and annotation of complete genome of a new Thraustochytrid species, strain FCC1311.</title>
        <authorList>
            <person name="Sedici K."/>
            <person name="Godart F."/>
            <person name="Aiese Cigliano R."/>
            <person name="Sanseverino W."/>
            <person name="Barakat M."/>
            <person name="Ortet P."/>
            <person name="Marechal E."/>
            <person name="Cagnac O."/>
            <person name="Amato A."/>
        </authorList>
    </citation>
    <scope>NUCLEOTIDE SEQUENCE [LARGE SCALE GENOMIC DNA]</scope>
</reference>
<feature type="transmembrane region" description="Helical" evidence="8">
    <location>
        <begin position="447"/>
        <end position="466"/>
    </location>
</feature>
<dbReference type="GO" id="GO:0016020">
    <property type="term" value="C:membrane"/>
    <property type="evidence" value="ECO:0007669"/>
    <property type="project" value="UniProtKB-SubCell"/>
</dbReference>
<keyword evidence="6 8" id="KW-0472">Membrane</keyword>
<dbReference type="SUPFAM" id="SSF103473">
    <property type="entry name" value="MFS general substrate transporter"/>
    <property type="match status" value="1"/>
</dbReference>
<evidence type="ECO:0000256" key="5">
    <source>
        <dbReference type="ARBA" id="ARBA00022989"/>
    </source>
</evidence>
<dbReference type="OrthoDB" id="754047at2759"/>
<dbReference type="Proteomes" id="UP000241890">
    <property type="component" value="Unassembled WGS sequence"/>
</dbReference>
<comment type="similarity">
    <text evidence="2">Belongs to the major facilitator superfamily. Folate-biopterin transporter (TC 2.A.71) family.</text>
</comment>
<dbReference type="AlphaFoldDB" id="A0A2R5GRP6"/>
<feature type="transmembrane region" description="Helical" evidence="8">
    <location>
        <begin position="248"/>
        <end position="270"/>
    </location>
</feature>
<keyword evidence="4 8" id="KW-0812">Transmembrane</keyword>
<sequence>MLAGREDSAPLRPGLGLGRADSGGSEQAFLDEDRGEDGANGGPPHRSESAGGREGPLPMEMETDPAGGAGQRAAQKLSAGALARDVLAAPANVAAYYRRLSEAFGWRFVAMVSIVYGLNQGMGEAFFEFGGRYLLSDEPPAGFGLNASRIESIQGFANVPWQIKSVYGIASDTFPIGGYHRNPYVIAAGALGVASWSALWIFPLGVGFAAIMLFLGNLSVASPDVMIDASVAERCRSHPNFASDLQTLCWASFGLGKIAASSSMGVLMALFGSRALFGLTTMTSVAMLIPALFNWITEQPRSTRLLNTAPRAASGSSSPSAPRYTTVPANPEALQDVDIDLRGHVAGANDDGVSGHDARRADDRGDEIQVEHGCIGKLRHFLVDPVAGPVYRLSFIVMGISIAMGIIAEQSDGYVAVFASALITTASIAMAVYQYEKEVSLRLAKASVYIFLAGAMQPTSSLMFLWSKHDERYCDDKADQCPGSFCPRPCFSEEFFSLVSVVGYVVFVVGTAMYNKYLSSWSYKRIWRVTQIALTLASLLDLIFVQRWNLALGIPDKAFVLGDEILNDLISRLNTMPLFVLAAATCPPGVEATLFALNMGLSNFGVTLGRYHGVGLMWIFGGVTGPNFVNLDWFVLARSLMRLLPILLIPVLVPDGTPQTETFEDVHAGTDDGEDPGKA</sequence>
<organism evidence="9 10">
    <name type="scientific">Hondaea fermentalgiana</name>
    <dbReference type="NCBI Taxonomy" id="2315210"/>
    <lineage>
        <taxon>Eukaryota</taxon>
        <taxon>Sar</taxon>
        <taxon>Stramenopiles</taxon>
        <taxon>Bigyra</taxon>
        <taxon>Labyrinthulomycetes</taxon>
        <taxon>Thraustochytrida</taxon>
        <taxon>Thraustochytriidae</taxon>
        <taxon>Hondaea</taxon>
    </lineage>
</organism>
<evidence type="ECO:0000256" key="8">
    <source>
        <dbReference type="SAM" id="Phobius"/>
    </source>
</evidence>
<dbReference type="EMBL" id="BEYU01000160">
    <property type="protein sequence ID" value="GBG33520.1"/>
    <property type="molecule type" value="Genomic_DNA"/>
</dbReference>
<dbReference type="InterPro" id="IPR036259">
    <property type="entry name" value="MFS_trans_sf"/>
</dbReference>
<name>A0A2R5GRP6_9STRA</name>
<evidence type="ECO:0000313" key="9">
    <source>
        <dbReference type="EMBL" id="GBG33520.1"/>
    </source>
</evidence>
<feature type="transmembrane region" description="Helical" evidence="8">
    <location>
        <begin position="495"/>
        <end position="514"/>
    </location>
</feature>
<protein>
    <submittedName>
        <fullName evidence="9">Folate-biopterin transporter 1, chloroplastic</fullName>
    </submittedName>
</protein>
<feature type="transmembrane region" description="Helical" evidence="8">
    <location>
        <begin position="576"/>
        <end position="597"/>
    </location>
</feature>
<dbReference type="InParanoid" id="A0A2R5GRP6"/>
<evidence type="ECO:0000256" key="6">
    <source>
        <dbReference type="ARBA" id="ARBA00023136"/>
    </source>
</evidence>
<feature type="compositionally biased region" description="Basic and acidic residues" evidence="7">
    <location>
        <begin position="664"/>
        <end position="679"/>
    </location>
</feature>
<accession>A0A2R5GRP6</accession>
<dbReference type="Pfam" id="PF03092">
    <property type="entry name" value="BT1"/>
    <property type="match status" value="1"/>
</dbReference>
<proteinExistence type="inferred from homology"/>
<feature type="transmembrane region" description="Helical" evidence="8">
    <location>
        <begin position="609"/>
        <end position="629"/>
    </location>
</feature>
<comment type="subcellular location">
    <subcellularLocation>
        <location evidence="1">Membrane</location>
        <topology evidence="1">Multi-pass membrane protein</topology>
    </subcellularLocation>
</comment>
<feature type="transmembrane region" description="Helical" evidence="8">
    <location>
        <begin position="414"/>
        <end position="435"/>
    </location>
</feature>
<keyword evidence="3" id="KW-0813">Transport</keyword>
<evidence type="ECO:0000256" key="4">
    <source>
        <dbReference type="ARBA" id="ARBA00022692"/>
    </source>
</evidence>
<dbReference type="PANTHER" id="PTHR31585">
    <property type="entry name" value="FOLATE-BIOPTERIN TRANSPORTER 1, CHLOROPLASTIC"/>
    <property type="match status" value="1"/>
</dbReference>
<comment type="caution">
    <text evidence="9">The sequence shown here is derived from an EMBL/GenBank/DDBJ whole genome shotgun (WGS) entry which is preliminary data.</text>
</comment>
<evidence type="ECO:0000256" key="3">
    <source>
        <dbReference type="ARBA" id="ARBA00022448"/>
    </source>
</evidence>
<evidence type="ECO:0000256" key="7">
    <source>
        <dbReference type="SAM" id="MobiDB-lite"/>
    </source>
</evidence>
<dbReference type="InterPro" id="IPR039309">
    <property type="entry name" value="BT1"/>
</dbReference>